<name>A0ABP4IPR9_9PSEU</name>
<dbReference type="Proteomes" id="UP001501414">
    <property type="component" value="Unassembled WGS sequence"/>
</dbReference>
<feature type="region of interest" description="Disordered" evidence="1">
    <location>
        <begin position="139"/>
        <end position="171"/>
    </location>
</feature>
<dbReference type="RefSeq" id="WP_344024714.1">
    <property type="nucleotide sequence ID" value="NZ_BAAAJK010000024.1"/>
</dbReference>
<protein>
    <recommendedName>
        <fullName evidence="5">DUF4383 domain-containing protein</fullName>
    </recommendedName>
</protein>
<reference evidence="4" key="1">
    <citation type="journal article" date="2019" name="Int. J. Syst. Evol. Microbiol.">
        <title>The Global Catalogue of Microorganisms (GCM) 10K type strain sequencing project: providing services to taxonomists for standard genome sequencing and annotation.</title>
        <authorList>
            <consortium name="The Broad Institute Genomics Platform"/>
            <consortium name="The Broad Institute Genome Sequencing Center for Infectious Disease"/>
            <person name="Wu L."/>
            <person name="Ma J."/>
        </authorList>
    </citation>
    <scope>NUCLEOTIDE SEQUENCE [LARGE SCALE GENOMIC DNA]</scope>
    <source>
        <strain evidence="4">JCM 11896</strain>
    </source>
</reference>
<keyword evidence="2" id="KW-1133">Transmembrane helix</keyword>
<proteinExistence type="predicted"/>
<evidence type="ECO:0000313" key="3">
    <source>
        <dbReference type="EMBL" id="GAA1393473.1"/>
    </source>
</evidence>
<dbReference type="EMBL" id="BAAAJK010000024">
    <property type="protein sequence ID" value="GAA1393473.1"/>
    <property type="molecule type" value="Genomic_DNA"/>
</dbReference>
<keyword evidence="2" id="KW-0812">Transmembrane</keyword>
<evidence type="ECO:0000256" key="1">
    <source>
        <dbReference type="SAM" id="MobiDB-lite"/>
    </source>
</evidence>
<accession>A0ABP4IPR9</accession>
<evidence type="ECO:0008006" key="5">
    <source>
        <dbReference type="Google" id="ProtNLM"/>
    </source>
</evidence>
<feature type="transmembrane region" description="Helical" evidence="2">
    <location>
        <begin position="17"/>
        <end position="35"/>
    </location>
</feature>
<sequence>MPSLGSDPRLLNGLHRVSSALIGVTLWVFGGLGITNNLDFFSTTGAPLFGMTTNNLLSAVSLVVGTVLVAAAVRGGRMASTVSVTVGALFMLSGVANVLLIGTPYNILSFRMPNVVFSLLAGLVLLTLGGYGRFTGRLPSDNPYSDEQRHPVDAEGDEDRDQRLPHGSADIEAAGSLAETERLVASGGGTDEQRRLLAEVGSIRDLAERRRAWQELTGRGSTHA</sequence>
<dbReference type="Pfam" id="PF14325">
    <property type="entry name" value="DUF4383"/>
    <property type="match status" value="1"/>
</dbReference>
<keyword evidence="2" id="KW-0472">Membrane</keyword>
<comment type="caution">
    <text evidence="3">The sequence shown here is derived from an EMBL/GenBank/DDBJ whole genome shotgun (WGS) entry which is preliminary data.</text>
</comment>
<evidence type="ECO:0000256" key="2">
    <source>
        <dbReference type="SAM" id="Phobius"/>
    </source>
</evidence>
<feature type="transmembrane region" description="Helical" evidence="2">
    <location>
        <begin position="115"/>
        <end position="134"/>
    </location>
</feature>
<evidence type="ECO:0000313" key="4">
    <source>
        <dbReference type="Proteomes" id="UP001501414"/>
    </source>
</evidence>
<keyword evidence="4" id="KW-1185">Reference proteome</keyword>
<organism evidence="3 4">
    <name type="scientific">Pseudonocardia kongjuensis</name>
    <dbReference type="NCBI Taxonomy" id="102227"/>
    <lineage>
        <taxon>Bacteria</taxon>
        <taxon>Bacillati</taxon>
        <taxon>Actinomycetota</taxon>
        <taxon>Actinomycetes</taxon>
        <taxon>Pseudonocardiales</taxon>
        <taxon>Pseudonocardiaceae</taxon>
        <taxon>Pseudonocardia</taxon>
    </lineage>
</organism>
<feature type="transmembrane region" description="Helical" evidence="2">
    <location>
        <begin position="55"/>
        <end position="73"/>
    </location>
</feature>
<feature type="transmembrane region" description="Helical" evidence="2">
    <location>
        <begin position="80"/>
        <end position="103"/>
    </location>
</feature>
<gene>
    <name evidence="3" type="ORF">GCM10009613_39970</name>
</gene>